<organism evidence="14 15">
    <name type="scientific">Rhodnius prolixus</name>
    <name type="common">Triatomid bug</name>
    <dbReference type="NCBI Taxonomy" id="13249"/>
    <lineage>
        <taxon>Eukaryota</taxon>
        <taxon>Metazoa</taxon>
        <taxon>Ecdysozoa</taxon>
        <taxon>Arthropoda</taxon>
        <taxon>Hexapoda</taxon>
        <taxon>Insecta</taxon>
        <taxon>Pterygota</taxon>
        <taxon>Neoptera</taxon>
        <taxon>Paraneoptera</taxon>
        <taxon>Hemiptera</taxon>
        <taxon>Heteroptera</taxon>
        <taxon>Panheteroptera</taxon>
        <taxon>Cimicomorpha</taxon>
        <taxon>Reduviidae</taxon>
        <taxon>Triatominae</taxon>
        <taxon>Rhodnius</taxon>
    </lineage>
</organism>
<proteinExistence type="predicted"/>
<comment type="cofactor">
    <cofactor evidence="1">
        <name>Mg(2+)</name>
        <dbReference type="ChEBI" id="CHEBI:18420"/>
    </cofactor>
</comment>
<dbReference type="GO" id="GO:0048476">
    <property type="term" value="C:Holliday junction resolvase complex"/>
    <property type="evidence" value="ECO:0007669"/>
    <property type="project" value="InterPro"/>
</dbReference>
<evidence type="ECO:0000256" key="11">
    <source>
        <dbReference type="ARBA" id="ARBA00023242"/>
    </source>
</evidence>
<dbReference type="eggNOG" id="ENOG502R8ER">
    <property type="taxonomic scope" value="Eukaryota"/>
</dbReference>
<keyword evidence="15" id="KW-1185">Reference proteome</keyword>
<evidence type="ECO:0000256" key="10">
    <source>
        <dbReference type="ARBA" id="ARBA00023204"/>
    </source>
</evidence>
<dbReference type="HOGENOM" id="CLU_759345_0_0_1"/>
<dbReference type="InterPro" id="IPR033310">
    <property type="entry name" value="Mms4/EME1/EME2"/>
</dbReference>
<dbReference type="GO" id="GO:0008821">
    <property type="term" value="F:crossover junction DNA endonuclease activity"/>
    <property type="evidence" value="ECO:0007669"/>
    <property type="project" value="TreeGrafter"/>
</dbReference>
<feature type="region of interest" description="Disordered" evidence="13">
    <location>
        <begin position="1"/>
        <end position="24"/>
    </location>
</feature>
<evidence type="ECO:0000256" key="12">
    <source>
        <dbReference type="ARBA" id="ARBA00023254"/>
    </source>
</evidence>
<dbReference type="InterPro" id="IPR042530">
    <property type="entry name" value="EME1/EME2_C"/>
</dbReference>
<dbReference type="GO" id="GO:0031297">
    <property type="term" value="P:replication fork processing"/>
    <property type="evidence" value="ECO:0007669"/>
    <property type="project" value="TreeGrafter"/>
</dbReference>
<reference evidence="14" key="1">
    <citation type="submission" date="2015-05" db="UniProtKB">
        <authorList>
            <consortium name="EnsemblMetazoa"/>
        </authorList>
    </citation>
    <scope>IDENTIFICATION</scope>
</reference>
<dbReference type="Gene3D" id="1.10.150.670">
    <property type="entry name" value="Crossover junction endonuclease EME1, DNA-binding domain"/>
    <property type="match status" value="1"/>
</dbReference>
<evidence type="ECO:0008006" key="16">
    <source>
        <dbReference type="Google" id="ProtNLM"/>
    </source>
</evidence>
<evidence type="ECO:0000313" key="15">
    <source>
        <dbReference type="Proteomes" id="UP000015103"/>
    </source>
</evidence>
<dbReference type="InParanoid" id="T1I6B6"/>
<comment type="subcellular location">
    <subcellularLocation>
        <location evidence="2">Nucleus</location>
    </subcellularLocation>
</comment>
<dbReference type="AlphaFoldDB" id="T1I6B6"/>
<dbReference type="VEuPathDB" id="VectorBase:RPRC011835"/>
<evidence type="ECO:0000256" key="2">
    <source>
        <dbReference type="ARBA" id="ARBA00004123"/>
    </source>
</evidence>
<keyword evidence="3" id="KW-0540">Nuclease</keyword>
<dbReference type="GO" id="GO:0046872">
    <property type="term" value="F:metal ion binding"/>
    <property type="evidence" value="ECO:0007669"/>
    <property type="project" value="UniProtKB-KW"/>
</dbReference>
<keyword evidence="7" id="KW-0378">Hydrolase</keyword>
<keyword evidence="10" id="KW-0234">DNA repair</keyword>
<dbReference type="PANTHER" id="PTHR21077">
    <property type="entry name" value="EME1 PROTEIN"/>
    <property type="match status" value="1"/>
</dbReference>
<dbReference type="STRING" id="13249.T1I6B6"/>
<protein>
    <recommendedName>
        <fullName evidence="16">ERCC4 domain-containing protein</fullName>
    </recommendedName>
</protein>
<dbReference type="GO" id="GO:0000712">
    <property type="term" value="P:resolution of meiotic recombination intermediates"/>
    <property type="evidence" value="ECO:0007669"/>
    <property type="project" value="TreeGrafter"/>
</dbReference>
<keyword evidence="11" id="KW-0539">Nucleus</keyword>
<keyword evidence="6" id="KW-0227">DNA damage</keyword>
<accession>T1I6B6</accession>
<dbReference type="Proteomes" id="UP000015103">
    <property type="component" value="Unassembled WGS sequence"/>
</dbReference>
<keyword evidence="8" id="KW-0460">Magnesium</keyword>
<keyword evidence="4" id="KW-0479">Metal-binding</keyword>
<evidence type="ECO:0000256" key="7">
    <source>
        <dbReference type="ARBA" id="ARBA00022801"/>
    </source>
</evidence>
<evidence type="ECO:0000256" key="5">
    <source>
        <dbReference type="ARBA" id="ARBA00022759"/>
    </source>
</evidence>
<dbReference type="Pfam" id="PF21292">
    <property type="entry name" value="EME1-MUS81_C"/>
    <property type="match status" value="1"/>
</dbReference>
<dbReference type="EnsemblMetazoa" id="RPRC011835-RA">
    <property type="protein sequence ID" value="RPRC011835-PA"/>
    <property type="gene ID" value="RPRC011835"/>
</dbReference>
<keyword evidence="5" id="KW-0255">Endonuclease</keyword>
<sequence>MSDPIDIVSISSSPPSSPFPEFPTTFNKVSEMCEYSDKSEEGSPNSKSLGLTKNIPYQYLSDSDDGEEKINTIPSPKLTKKSRKLYITVILDEDIATTNIVTKALELFKDVEFKYKTGKQREPFSVTWIREEPGINATISEEKHILFIWPYDKLVTSVKYCTLIDTFREIKNKYSEFRIYLAIYGYGEYCRKASRKSVDESSTNAEEERVRKKRKTLVIPRIQVDTLLCELEVLLKVSVRFLKNHHEISVLLQQITKAIAETPHRKEIEKRDMEKCWYARGDSRDCIKVDKDFNGLHRLWLQQLSQFNKSSLDIAKAIAEIYPSPFVLYQIIKGGNSRRRLGPELSRKISLLFSQENGEIFLSQE</sequence>
<dbReference type="GO" id="GO:0006302">
    <property type="term" value="P:double-strand break repair"/>
    <property type="evidence" value="ECO:0007669"/>
    <property type="project" value="TreeGrafter"/>
</dbReference>
<dbReference type="GO" id="GO:0031573">
    <property type="term" value="P:mitotic intra-S DNA damage checkpoint signaling"/>
    <property type="evidence" value="ECO:0007669"/>
    <property type="project" value="TreeGrafter"/>
</dbReference>
<evidence type="ECO:0000256" key="1">
    <source>
        <dbReference type="ARBA" id="ARBA00001946"/>
    </source>
</evidence>
<evidence type="ECO:0000313" key="14">
    <source>
        <dbReference type="EnsemblMetazoa" id="RPRC011835-PA"/>
    </source>
</evidence>
<evidence type="ECO:0000256" key="9">
    <source>
        <dbReference type="ARBA" id="ARBA00023172"/>
    </source>
</evidence>
<evidence type="ECO:0000256" key="6">
    <source>
        <dbReference type="ARBA" id="ARBA00022763"/>
    </source>
</evidence>
<keyword evidence="12" id="KW-0469">Meiosis</keyword>
<name>T1I6B6_RHOPR</name>
<dbReference type="EMBL" id="ACPB03001801">
    <property type="status" value="NOT_ANNOTATED_CDS"/>
    <property type="molecule type" value="Genomic_DNA"/>
</dbReference>
<evidence type="ECO:0000256" key="13">
    <source>
        <dbReference type="SAM" id="MobiDB-lite"/>
    </source>
</evidence>
<dbReference type="GO" id="GO:0005634">
    <property type="term" value="C:nucleus"/>
    <property type="evidence" value="ECO:0007669"/>
    <property type="project" value="UniProtKB-SubCell"/>
</dbReference>
<evidence type="ECO:0000256" key="8">
    <source>
        <dbReference type="ARBA" id="ARBA00022842"/>
    </source>
</evidence>
<evidence type="ECO:0000256" key="3">
    <source>
        <dbReference type="ARBA" id="ARBA00022722"/>
    </source>
</evidence>
<evidence type="ECO:0000256" key="4">
    <source>
        <dbReference type="ARBA" id="ARBA00022723"/>
    </source>
</evidence>
<keyword evidence="9" id="KW-0233">DNA recombination</keyword>
<dbReference type="PANTHER" id="PTHR21077:SF5">
    <property type="entry name" value="CROSSOVER JUNCTION ENDONUCLEASE MMS4"/>
    <property type="match status" value="1"/>
</dbReference>
<dbReference type="Gene3D" id="3.40.50.10130">
    <property type="match status" value="1"/>
</dbReference>
<feature type="compositionally biased region" description="Low complexity" evidence="13">
    <location>
        <begin position="1"/>
        <end position="14"/>
    </location>
</feature>